<dbReference type="Proteomes" id="UP001197847">
    <property type="component" value="Unassembled WGS sequence"/>
</dbReference>
<accession>A0AAW4WYF2</accession>
<dbReference type="AlphaFoldDB" id="A0AAW4WYF2"/>
<organism evidence="1 2">
    <name type="scientific">Agathobacter rectalis</name>
    <dbReference type="NCBI Taxonomy" id="39491"/>
    <lineage>
        <taxon>Bacteria</taxon>
        <taxon>Bacillati</taxon>
        <taxon>Bacillota</taxon>
        <taxon>Clostridia</taxon>
        <taxon>Lachnospirales</taxon>
        <taxon>Lachnospiraceae</taxon>
        <taxon>Agathobacter</taxon>
    </lineage>
</organism>
<evidence type="ECO:0000313" key="2">
    <source>
        <dbReference type="Proteomes" id="UP001197847"/>
    </source>
</evidence>
<reference evidence="1" key="1">
    <citation type="submission" date="2021-10" db="EMBL/GenBank/DDBJ databases">
        <title>Collection of gut derived symbiotic bacterial strains cultured from healthy donors.</title>
        <authorList>
            <person name="Lin H."/>
            <person name="Littmann E."/>
            <person name="Claire K."/>
            <person name="Pamer E."/>
        </authorList>
    </citation>
    <scope>NUCLEOTIDE SEQUENCE</scope>
    <source>
        <strain evidence="1">MSK.22.92</strain>
    </source>
</reference>
<feature type="non-terminal residue" evidence="1">
    <location>
        <position position="70"/>
    </location>
</feature>
<gene>
    <name evidence="1" type="ORF">LK487_19275</name>
</gene>
<dbReference type="EMBL" id="JAJFBX010000571">
    <property type="protein sequence ID" value="MCC2749115.1"/>
    <property type="molecule type" value="Genomic_DNA"/>
</dbReference>
<comment type="caution">
    <text evidence="1">The sequence shown here is derived from an EMBL/GenBank/DDBJ whole genome shotgun (WGS) entry which is preliminary data.</text>
</comment>
<dbReference type="RefSeq" id="WP_306783847.1">
    <property type="nucleotide sequence ID" value="NZ_JAJFBX010000571.1"/>
</dbReference>
<feature type="non-terminal residue" evidence="1">
    <location>
        <position position="1"/>
    </location>
</feature>
<proteinExistence type="predicted"/>
<dbReference type="InterPro" id="IPR045617">
    <property type="entry name" value="DUF6445"/>
</dbReference>
<sequence length="70" mass="7398">AALAASYEPGRHHYPGIRAPLPGDYFDAVRPPLSLVLREVFGASGIDLIDASFSIVTTPPAALTIAQRIP</sequence>
<protein>
    <submittedName>
        <fullName evidence="1">DUF6445 family protein</fullName>
    </submittedName>
</protein>
<name>A0AAW4WYF2_9FIRM</name>
<dbReference type="Pfam" id="PF20043">
    <property type="entry name" value="DUF6445"/>
    <property type="match status" value="1"/>
</dbReference>
<evidence type="ECO:0000313" key="1">
    <source>
        <dbReference type="EMBL" id="MCC2749115.1"/>
    </source>
</evidence>